<comment type="caution">
    <text evidence="1">The sequence shown here is derived from an EMBL/GenBank/DDBJ whole genome shotgun (WGS) entry which is preliminary data.</text>
</comment>
<dbReference type="SUPFAM" id="SSF51735">
    <property type="entry name" value="NAD(P)-binding Rossmann-fold domains"/>
    <property type="match status" value="1"/>
</dbReference>
<dbReference type="PANTHER" id="PTHR43205:SF7">
    <property type="entry name" value="PROSTAGLANDIN REDUCTASE 1"/>
    <property type="match status" value="1"/>
</dbReference>
<gene>
    <name evidence="1" type="ORF">RJ639_022010</name>
</gene>
<dbReference type="Proteomes" id="UP001188597">
    <property type="component" value="Unassembled WGS sequence"/>
</dbReference>
<protein>
    <submittedName>
        <fullName evidence="1">Uncharacterized protein</fullName>
    </submittedName>
</protein>
<dbReference type="InterPro" id="IPR036291">
    <property type="entry name" value="NAD(P)-bd_dom_sf"/>
</dbReference>
<dbReference type="AlphaFoldDB" id="A0AA88V5N8"/>
<dbReference type="Gene3D" id="3.40.50.720">
    <property type="entry name" value="NAD(P)-binding Rossmann-like Domain"/>
    <property type="match status" value="1"/>
</dbReference>
<evidence type="ECO:0000313" key="2">
    <source>
        <dbReference type="Proteomes" id="UP001188597"/>
    </source>
</evidence>
<dbReference type="PANTHER" id="PTHR43205">
    <property type="entry name" value="PROSTAGLANDIN REDUCTASE"/>
    <property type="match status" value="1"/>
</dbReference>
<dbReference type="EMBL" id="JAVXUP010002573">
    <property type="protein sequence ID" value="KAK3002532.1"/>
    <property type="molecule type" value="Genomic_DNA"/>
</dbReference>
<evidence type="ECO:0000313" key="1">
    <source>
        <dbReference type="EMBL" id="KAK3002532.1"/>
    </source>
</evidence>
<organism evidence="1 2">
    <name type="scientific">Escallonia herrerae</name>
    <dbReference type="NCBI Taxonomy" id="1293975"/>
    <lineage>
        <taxon>Eukaryota</taxon>
        <taxon>Viridiplantae</taxon>
        <taxon>Streptophyta</taxon>
        <taxon>Embryophyta</taxon>
        <taxon>Tracheophyta</taxon>
        <taxon>Spermatophyta</taxon>
        <taxon>Magnoliopsida</taxon>
        <taxon>eudicotyledons</taxon>
        <taxon>Gunneridae</taxon>
        <taxon>Pentapetalae</taxon>
        <taxon>asterids</taxon>
        <taxon>campanulids</taxon>
        <taxon>Escalloniales</taxon>
        <taxon>Escalloniaceae</taxon>
        <taxon>Escallonia</taxon>
    </lineage>
</organism>
<name>A0AA88V5N8_9ASTE</name>
<dbReference type="GO" id="GO:0032440">
    <property type="term" value="F:2-alkenal reductase [NAD(P)H] activity"/>
    <property type="evidence" value="ECO:0007669"/>
    <property type="project" value="TreeGrafter"/>
</dbReference>
<accession>A0AA88V5N8</accession>
<dbReference type="InterPro" id="IPR045010">
    <property type="entry name" value="MDR_fam"/>
</dbReference>
<sequence>MLPFLWCRYFPHGIDVYFENVGGAMLDAVLVNMRLRGCIAFCGLISQYNREKPEGVQNLNCPIAKCVRSEGFLVLDYYHRYPNFLDMVLPYIKQEKILYVEDIAEGLESAPAALVGLLAEMLGNRLQNDYRSKPANPSKPTH</sequence>
<keyword evidence="2" id="KW-1185">Reference proteome</keyword>
<reference evidence="1" key="1">
    <citation type="submission" date="2022-12" db="EMBL/GenBank/DDBJ databases">
        <title>Draft genome assemblies for two species of Escallonia (Escalloniales).</title>
        <authorList>
            <person name="Chanderbali A."/>
            <person name="Dervinis C."/>
            <person name="Anghel I."/>
            <person name="Soltis D."/>
            <person name="Soltis P."/>
            <person name="Zapata F."/>
        </authorList>
    </citation>
    <scope>NUCLEOTIDE SEQUENCE</scope>
    <source>
        <strain evidence="1">UCBG64.0493</strain>
        <tissue evidence="1">Leaf</tissue>
    </source>
</reference>
<proteinExistence type="predicted"/>